<reference evidence="1" key="1">
    <citation type="submission" date="2019-11" db="EMBL/GenBank/DDBJ databases">
        <title>Nori genome reveals adaptations in red seaweeds to the harsh intertidal environment.</title>
        <authorList>
            <person name="Wang D."/>
            <person name="Mao Y."/>
        </authorList>
    </citation>
    <scope>NUCLEOTIDE SEQUENCE</scope>
    <source>
        <tissue evidence="1">Gametophyte</tissue>
    </source>
</reference>
<dbReference type="EMBL" id="CM020619">
    <property type="protein sequence ID" value="KAK1866711.1"/>
    <property type="molecule type" value="Genomic_DNA"/>
</dbReference>
<evidence type="ECO:0000313" key="1">
    <source>
        <dbReference type="EMBL" id="KAK1866711.1"/>
    </source>
</evidence>
<comment type="caution">
    <text evidence="1">The sequence shown here is derived from an EMBL/GenBank/DDBJ whole genome shotgun (WGS) entry which is preliminary data.</text>
</comment>
<gene>
    <name evidence="1" type="ORF">I4F81_009227</name>
</gene>
<sequence>MRRHRRPAVAVAAKFGVVVVAAAAAAAVAAAAAAVASAGSPCGDAPVSSRHRVAVLGAGVAGATVARGLAAAGVKGVVVVEGGGAVGGRLRQQQLGDLNVEVGANWMQGYKDENSFSDYVAGTGLKGVDTDFESVVLFRPDGSPIPDEEADPLWEAFDEALGATYGLAAALPANRTMDVASALLAAGGWEATTPAASAIQRYGLDFEYAVPASQMGVRDLSPIYAPGSVDSAEYFVTDARGFAVVVRSLLADAGIDAGAPSARLRLNTTVTGLHYSPSGVCVTTADGSRMAADYAVSTFSAGVLQASLMSGLSRPAEAVAITPPLPMAKRLAIAQMQLADYAKVWAVWDTPVLSADDPEFLVPTSCAEDRWLAVQNLNAVAGTPLAGRNVALLTATSSYGRAVGCQPDSVTAEHVARVLSILKGQPVPPPTHIVVGRWREEPRFRGSYSVAPPGWGEAERALFNEPAGRLYFAGEAHAAGGANGYVQGAWNSGLETVKEVLAAMEAEKGGE</sequence>
<accession>A0ACC3C9P7</accession>
<dbReference type="Proteomes" id="UP000798662">
    <property type="component" value="Chromosome 2"/>
</dbReference>
<keyword evidence="2" id="KW-1185">Reference proteome</keyword>
<name>A0ACC3C9P7_PYRYE</name>
<organism evidence="1 2">
    <name type="scientific">Pyropia yezoensis</name>
    <name type="common">Susabi-nori</name>
    <name type="synonym">Porphyra yezoensis</name>
    <dbReference type="NCBI Taxonomy" id="2788"/>
    <lineage>
        <taxon>Eukaryota</taxon>
        <taxon>Rhodophyta</taxon>
        <taxon>Bangiophyceae</taxon>
        <taxon>Bangiales</taxon>
        <taxon>Bangiaceae</taxon>
        <taxon>Pyropia</taxon>
    </lineage>
</organism>
<protein>
    <submittedName>
        <fullName evidence="1">Uncharacterized protein</fullName>
    </submittedName>
</protein>
<proteinExistence type="predicted"/>
<evidence type="ECO:0000313" key="2">
    <source>
        <dbReference type="Proteomes" id="UP000798662"/>
    </source>
</evidence>